<evidence type="ECO:0000313" key="1">
    <source>
        <dbReference type="EMBL" id="QGY42471.1"/>
    </source>
</evidence>
<keyword evidence="2" id="KW-1185">Reference proteome</keyword>
<gene>
    <name evidence="1" type="ORF">GM418_02015</name>
</gene>
<dbReference type="AlphaFoldDB" id="A0A6I6JJM4"/>
<proteinExistence type="predicted"/>
<protein>
    <recommendedName>
        <fullName evidence="3">Outer membrane protein beta-barrel domain-containing protein</fullName>
    </recommendedName>
</protein>
<accession>A0A6I6JJM4</accession>
<organism evidence="1 2">
    <name type="scientific">Maribellus comscasis</name>
    <dbReference type="NCBI Taxonomy" id="2681766"/>
    <lineage>
        <taxon>Bacteria</taxon>
        <taxon>Pseudomonadati</taxon>
        <taxon>Bacteroidota</taxon>
        <taxon>Bacteroidia</taxon>
        <taxon>Marinilabiliales</taxon>
        <taxon>Prolixibacteraceae</taxon>
        <taxon>Maribellus</taxon>
    </lineage>
</organism>
<dbReference type="Proteomes" id="UP000428260">
    <property type="component" value="Chromosome"/>
</dbReference>
<name>A0A6I6JJM4_9BACT</name>
<evidence type="ECO:0000313" key="2">
    <source>
        <dbReference type="Proteomes" id="UP000428260"/>
    </source>
</evidence>
<reference evidence="1 2" key="1">
    <citation type="submission" date="2019-11" db="EMBL/GenBank/DDBJ databases">
        <authorList>
            <person name="Zheng R.K."/>
            <person name="Sun C.M."/>
        </authorList>
    </citation>
    <scope>NUCLEOTIDE SEQUENCE [LARGE SCALE GENOMIC DNA]</scope>
    <source>
        <strain evidence="1 2">WC007</strain>
    </source>
</reference>
<dbReference type="EMBL" id="CP046401">
    <property type="protein sequence ID" value="QGY42471.1"/>
    <property type="molecule type" value="Genomic_DNA"/>
</dbReference>
<dbReference type="KEGG" id="mcos:GM418_02015"/>
<dbReference type="RefSeq" id="WP_158862644.1">
    <property type="nucleotide sequence ID" value="NZ_CP046401.1"/>
</dbReference>
<evidence type="ECO:0008006" key="3">
    <source>
        <dbReference type="Google" id="ProtNLM"/>
    </source>
</evidence>
<sequence length="236" mass="26668">MMKQLLVFIMIIVFGVQGVAQNSVQKNSLKIKIGAYAGYAFYSFENLESLNEQVISQMPFEVAVMDDFPARLFFGGEILIEIADWYSVGPSYEFHSTGSRVGAKDYSGTYHFDQILSTHQLGIENELRILKGIQPAVFINLAGGVNLSSWKMEEELELAEEVQTDDNDFVAVKPFVYPSLKLEYLVYQNIYVFGKAGYLFDVGGKYHLSGNKDYESTLKVPWSSFRISFGFRFGSL</sequence>